<name>A0A917UY49_9MICO</name>
<proteinExistence type="predicted"/>
<keyword evidence="4" id="KW-0460">Magnesium</keyword>
<accession>A0A917UY49</accession>
<dbReference type="Proteomes" id="UP000636956">
    <property type="component" value="Unassembled WGS sequence"/>
</dbReference>
<dbReference type="GO" id="GO:0004518">
    <property type="term" value="F:nuclease activity"/>
    <property type="evidence" value="ECO:0007669"/>
    <property type="project" value="UniProtKB-KW"/>
</dbReference>
<reference evidence="6" key="1">
    <citation type="journal article" date="2014" name="Int. J. Syst. Evol. Microbiol.">
        <title>Complete genome sequence of Corynebacterium casei LMG S-19264T (=DSM 44701T), isolated from a smear-ripened cheese.</title>
        <authorList>
            <consortium name="US DOE Joint Genome Institute (JGI-PGF)"/>
            <person name="Walter F."/>
            <person name="Albersmeier A."/>
            <person name="Kalinowski J."/>
            <person name="Ruckert C."/>
        </authorList>
    </citation>
    <scope>NUCLEOTIDE SEQUENCE</scope>
    <source>
        <strain evidence="6">CGMCC 1.8984</strain>
    </source>
</reference>
<dbReference type="Pfam" id="PF13470">
    <property type="entry name" value="PIN_3"/>
    <property type="match status" value="1"/>
</dbReference>
<evidence type="ECO:0000259" key="5">
    <source>
        <dbReference type="Pfam" id="PF13470"/>
    </source>
</evidence>
<sequence>MGFRAFIDAQILVEARPRDVLLTLAEAGMFEPLWSPLVLEEMARHLPSAMTEDRRSHLVEQMNTAFPEASVQWSGLVDIEVRLAVNAKDRHVAAAALHGGADVILTDDNGFFHELRTSGLCDVQKPPEFIAYAIDTDQPRARVALIEMAINRWGADDEHDAELRLKAYFTKRGWNPDGLDATRRPRGSFRW</sequence>
<feature type="domain" description="PIN" evidence="5">
    <location>
        <begin position="6"/>
        <end position="109"/>
    </location>
</feature>
<dbReference type="GO" id="GO:0016787">
    <property type="term" value="F:hydrolase activity"/>
    <property type="evidence" value="ECO:0007669"/>
    <property type="project" value="UniProtKB-KW"/>
</dbReference>
<gene>
    <name evidence="6" type="ORF">GCM10011372_35760</name>
</gene>
<evidence type="ECO:0000256" key="2">
    <source>
        <dbReference type="ARBA" id="ARBA00022723"/>
    </source>
</evidence>
<evidence type="ECO:0000313" key="6">
    <source>
        <dbReference type="EMBL" id="GGJ94319.1"/>
    </source>
</evidence>
<dbReference type="GO" id="GO:0046872">
    <property type="term" value="F:metal ion binding"/>
    <property type="evidence" value="ECO:0007669"/>
    <property type="project" value="UniProtKB-KW"/>
</dbReference>
<keyword evidence="2" id="KW-0479">Metal-binding</keyword>
<reference evidence="6" key="2">
    <citation type="submission" date="2020-09" db="EMBL/GenBank/DDBJ databases">
        <authorList>
            <person name="Sun Q."/>
            <person name="Zhou Y."/>
        </authorList>
    </citation>
    <scope>NUCLEOTIDE SEQUENCE</scope>
    <source>
        <strain evidence="6">CGMCC 1.8984</strain>
    </source>
</reference>
<comment type="caution">
    <text evidence="6">The sequence shown here is derived from an EMBL/GenBank/DDBJ whole genome shotgun (WGS) entry which is preliminary data.</text>
</comment>
<evidence type="ECO:0000256" key="3">
    <source>
        <dbReference type="ARBA" id="ARBA00022801"/>
    </source>
</evidence>
<dbReference type="EMBL" id="BMMD01000041">
    <property type="protein sequence ID" value="GGJ94319.1"/>
    <property type="molecule type" value="Genomic_DNA"/>
</dbReference>
<organism evidence="6 7">
    <name type="scientific">Agromyces bauzanensis</name>
    <dbReference type="NCBI Taxonomy" id="1308924"/>
    <lineage>
        <taxon>Bacteria</taxon>
        <taxon>Bacillati</taxon>
        <taxon>Actinomycetota</taxon>
        <taxon>Actinomycetes</taxon>
        <taxon>Micrococcales</taxon>
        <taxon>Microbacteriaceae</taxon>
        <taxon>Agromyces</taxon>
    </lineage>
</organism>
<keyword evidence="3" id="KW-0378">Hydrolase</keyword>
<evidence type="ECO:0000256" key="1">
    <source>
        <dbReference type="ARBA" id="ARBA00022722"/>
    </source>
</evidence>
<dbReference type="InterPro" id="IPR002716">
    <property type="entry name" value="PIN_dom"/>
</dbReference>
<dbReference type="InterPro" id="IPR029060">
    <property type="entry name" value="PIN-like_dom_sf"/>
</dbReference>
<dbReference type="AlphaFoldDB" id="A0A917UY49"/>
<dbReference type="RefSeq" id="WP_188744760.1">
    <property type="nucleotide sequence ID" value="NZ_BAABFW010000008.1"/>
</dbReference>
<evidence type="ECO:0000313" key="7">
    <source>
        <dbReference type="Proteomes" id="UP000636956"/>
    </source>
</evidence>
<protein>
    <recommendedName>
        <fullName evidence="5">PIN domain-containing protein</fullName>
    </recommendedName>
</protein>
<dbReference type="SUPFAM" id="SSF88723">
    <property type="entry name" value="PIN domain-like"/>
    <property type="match status" value="1"/>
</dbReference>
<keyword evidence="7" id="KW-1185">Reference proteome</keyword>
<evidence type="ECO:0000256" key="4">
    <source>
        <dbReference type="ARBA" id="ARBA00022842"/>
    </source>
</evidence>
<keyword evidence="1" id="KW-0540">Nuclease</keyword>